<proteinExistence type="predicted"/>
<reference evidence="1" key="5">
    <citation type="submission" date="2025-09" db="UniProtKB">
        <authorList>
            <consortium name="Ensembl"/>
        </authorList>
    </citation>
    <scope>IDENTIFICATION</scope>
</reference>
<reference evidence="1" key="4">
    <citation type="submission" date="2025-08" db="UniProtKB">
        <authorList>
            <consortium name="Ensembl"/>
        </authorList>
    </citation>
    <scope>IDENTIFICATION</scope>
</reference>
<dbReference type="AlphaFoldDB" id="A0A4W3I015"/>
<name>A0A4W3I015_CALMI</name>
<protein>
    <submittedName>
        <fullName evidence="1">Uncharacterized protein</fullName>
    </submittedName>
</protein>
<reference evidence="2" key="3">
    <citation type="journal article" date="2014" name="Nature">
        <title>Elephant shark genome provides unique insights into gnathostome evolution.</title>
        <authorList>
            <consortium name="International Elephant Shark Genome Sequencing Consortium"/>
            <person name="Venkatesh B."/>
            <person name="Lee A.P."/>
            <person name="Ravi V."/>
            <person name="Maurya A.K."/>
            <person name="Lian M.M."/>
            <person name="Swann J.B."/>
            <person name="Ohta Y."/>
            <person name="Flajnik M.F."/>
            <person name="Sutoh Y."/>
            <person name="Kasahara M."/>
            <person name="Hoon S."/>
            <person name="Gangu V."/>
            <person name="Roy S.W."/>
            <person name="Irimia M."/>
            <person name="Korzh V."/>
            <person name="Kondrychyn I."/>
            <person name="Lim Z.W."/>
            <person name="Tay B.H."/>
            <person name="Tohari S."/>
            <person name="Kong K.W."/>
            <person name="Ho S."/>
            <person name="Lorente-Galdos B."/>
            <person name="Quilez J."/>
            <person name="Marques-Bonet T."/>
            <person name="Raney B.J."/>
            <person name="Ingham P.W."/>
            <person name="Tay A."/>
            <person name="Hillier L.W."/>
            <person name="Minx P."/>
            <person name="Boehm T."/>
            <person name="Wilson R.K."/>
            <person name="Brenner S."/>
            <person name="Warren W.C."/>
        </authorList>
    </citation>
    <scope>NUCLEOTIDE SEQUENCE [LARGE SCALE GENOMIC DNA]</scope>
</reference>
<sequence>METTTQRLSVLLEKTVSEEAQMWKVFVPKNQIRYSLHSFSLCTN</sequence>
<accession>A0A4W3I015</accession>
<reference evidence="2" key="1">
    <citation type="journal article" date="2006" name="Science">
        <title>Ancient noncoding elements conserved in the human genome.</title>
        <authorList>
            <person name="Venkatesh B."/>
            <person name="Kirkness E.F."/>
            <person name="Loh Y.H."/>
            <person name="Halpern A.L."/>
            <person name="Lee A.P."/>
            <person name="Johnson J."/>
            <person name="Dandona N."/>
            <person name="Viswanathan L.D."/>
            <person name="Tay A."/>
            <person name="Venter J.C."/>
            <person name="Strausberg R.L."/>
            <person name="Brenner S."/>
        </authorList>
    </citation>
    <scope>NUCLEOTIDE SEQUENCE [LARGE SCALE GENOMIC DNA]</scope>
</reference>
<organism evidence="1 2">
    <name type="scientific">Callorhinchus milii</name>
    <name type="common">Ghost shark</name>
    <dbReference type="NCBI Taxonomy" id="7868"/>
    <lineage>
        <taxon>Eukaryota</taxon>
        <taxon>Metazoa</taxon>
        <taxon>Chordata</taxon>
        <taxon>Craniata</taxon>
        <taxon>Vertebrata</taxon>
        <taxon>Chondrichthyes</taxon>
        <taxon>Holocephali</taxon>
        <taxon>Chimaeriformes</taxon>
        <taxon>Callorhinchidae</taxon>
        <taxon>Callorhinchus</taxon>
    </lineage>
</organism>
<keyword evidence="2" id="KW-1185">Reference proteome</keyword>
<dbReference type="InParanoid" id="A0A4W3I015"/>
<dbReference type="Ensembl" id="ENSCMIT00000020881.1">
    <property type="protein sequence ID" value="ENSCMIP00000020507.1"/>
    <property type="gene ID" value="ENSCMIG00000009451.1"/>
</dbReference>
<dbReference type="Proteomes" id="UP000314986">
    <property type="component" value="Unassembled WGS sequence"/>
</dbReference>
<evidence type="ECO:0000313" key="1">
    <source>
        <dbReference type="Ensembl" id="ENSCMIP00000020507.1"/>
    </source>
</evidence>
<evidence type="ECO:0000313" key="2">
    <source>
        <dbReference type="Proteomes" id="UP000314986"/>
    </source>
</evidence>
<reference evidence="2" key="2">
    <citation type="journal article" date="2007" name="PLoS Biol.">
        <title>Survey sequencing and comparative analysis of the elephant shark (Callorhinchus milii) genome.</title>
        <authorList>
            <person name="Venkatesh B."/>
            <person name="Kirkness E.F."/>
            <person name="Loh Y.H."/>
            <person name="Halpern A.L."/>
            <person name="Lee A.P."/>
            <person name="Johnson J."/>
            <person name="Dandona N."/>
            <person name="Viswanathan L.D."/>
            <person name="Tay A."/>
            <person name="Venter J.C."/>
            <person name="Strausberg R.L."/>
            <person name="Brenner S."/>
        </authorList>
    </citation>
    <scope>NUCLEOTIDE SEQUENCE [LARGE SCALE GENOMIC DNA]</scope>
</reference>